<keyword evidence="4 6" id="KW-1133">Transmembrane helix</keyword>
<dbReference type="RefSeq" id="XP_040734881.1">
    <property type="nucleotide sequence ID" value="XM_040878956.1"/>
</dbReference>
<dbReference type="PROSITE" id="PS50850">
    <property type="entry name" value="MFS"/>
    <property type="match status" value="1"/>
</dbReference>
<feature type="transmembrane region" description="Helical" evidence="6">
    <location>
        <begin position="441"/>
        <end position="466"/>
    </location>
</feature>
<evidence type="ECO:0000256" key="4">
    <source>
        <dbReference type="ARBA" id="ARBA00022989"/>
    </source>
</evidence>
<sequence>MSQYEEKRDSLDVKKDISTLEYMAQDDPWAFNGKSEEWHAEYNKKLLRKIDFRMLPLLSYMFLVSYLDRSNLAQARLGNLQQDLGLHGTQFNTATSILFVGYLLMQLPSNLLFTRVKPAIYLPTVMVIWGVISGCQAAAQNFGGLLAVRFLLGFAEAPYFPGAVYMLSTWYTRAELSKRFAFFYAGPALANMFGGLIAAGVLKDMDGYRGLAAWRWLFIIEALMTVCVAVLAYFILPNFPHTTNWLCEEERAYAQWRIANDIGESSADEDDSNKGLLHVAKLAVTDYRTWIFVLMQHCVLLSQTVTFFFPSVVNTLGYGNIETLLLTAPVWVATFLLNLLVMWSASRTNERCFHLCASMALTIAGNIMLISIHLRGPRFLGMFFMAMGAQPAFMIILTWVPNTFPRPLGKRAAITALVNMIGNTSNIYGSYLYPSSAAPQYVFGGATIAGVGVVCMACAITMRFILVRENKKLDKVEREGDFTLAPSLSVKERERRDLARTGFRSEASWMFYGTIDQFIKKA</sequence>
<feature type="domain" description="Major facilitator superfamily (MFS) profile" evidence="7">
    <location>
        <begin position="54"/>
        <end position="470"/>
    </location>
</feature>
<feature type="transmembrane region" description="Helical" evidence="6">
    <location>
        <begin position="50"/>
        <end position="67"/>
    </location>
</feature>
<feature type="transmembrane region" description="Helical" evidence="6">
    <location>
        <begin position="214"/>
        <end position="236"/>
    </location>
</feature>
<organism evidence="8 9">
    <name type="scientific">Talaromyces amestolkiae</name>
    <dbReference type="NCBI Taxonomy" id="1196081"/>
    <lineage>
        <taxon>Eukaryota</taxon>
        <taxon>Fungi</taxon>
        <taxon>Dikarya</taxon>
        <taxon>Ascomycota</taxon>
        <taxon>Pezizomycotina</taxon>
        <taxon>Eurotiomycetes</taxon>
        <taxon>Eurotiomycetidae</taxon>
        <taxon>Eurotiales</taxon>
        <taxon>Trichocomaceae</taxon>
        <taxon>Talaromyces</taxon>
        <taxon>Talaromyces sect. Talaromyces</taxon>
    </lineage>
</organism>
<evidence type="ECO:0000313" key="9">
    <source>
        <dbReference type="Proteomes" id="UP000249363"/>
    </source>
</evidence>
<feature type="transmembrane region" description="Helical" evidence="6">
    <location>
        <begin position="324"/>
        <end position="345"/>
    </location>
</feature>
<comment type="subcellular location">
    <subcellularLocation>
        <location evidence="1">Membrane</location>
        <topology evidence="1">Multi-pass membrane protein</topology>
    </subcellularLocation>
</comment>
<dbReference type="GO" id="GO:0016020">
    <property type="term" value="C:membrane"/>
    <property type="evidence" value="ECO:0007669"/>
    <property type="project" value="UniProtKB-SubCell"/>
</dbReference>
<feature type="transmembrane region" description="Helical" evidence="6">
    <location>
        <begin position="352"/>
        <end position="373"/>
    </location>
</feature>
<feature type="transmembrane region" description="Helical" evidence="6">
    <location>
        <begin position="180"/>
        <end position="202"/>
    </location>
</feature>
<feature type="transmembrane region" description="Helical" evidence="6">
    <location>
        <begin position="87"/>
        <end position="107"/>
    </location>
</feature>
<dbReference type="PANTHER" id="PTHR43791:SF20">
    <property type="entry name" value="TRANSPORTER, PUTATIVE (AFU_ORTHOLOGUE AFUA_3G14670)-RELATED"/>
    <property type="match status" value="1"/>
</dbReference>
<evidence type="ECO:0000259" key="7">
    <source>
        <dbReference type="PROSITE" id="PS50850"/>
    </source>
</evidence>
<feature type="transmembrane region" description="Helical" evidence="6">
    <location>
        <begin position="290"/>
        <end position="312"/>
    </location>
</feature>
<keyword evidence="2" id="KW-0813">Transport</keyword>
<name>A0A364L3H6_TALAM</name>
<dbReference type="GO" id="GO:0022857">
    <property type="term" value="F:transmembrane transporter activity"/>
    <property type="evidence" value="ECO:0007669"/>
    <property type="project" value="InterPro"/>
</dbReference>
<evidence type="ECO:0000256" key="1">
    <source>
        <dbReference type="ARBA" id="ARBA00004141"/>
    </source>
</evidence>
<keyword evidence="9" id="KW-1185">Reference proteome</keyword>
<feature type="transmembrane region" description="Helical" evidence="6">
    <location>
        <begin position="145"/>
        <end position="168"/>
    </location>
</feature>
<keyword evidence="5 6" id="KW-0472">Membrane</keyword>
<reference evidence="8 9" key="1">
    <citation type="journal article" date="2017" name="Biotechnol. Biofuels">
        <title>Differential beta-glucosidase expression as a function of carbon source availability in Talaromyces amestolkiae: a genomic and proteomic approach.</title>
        <authorList>
            <person name="de Eugenio L.I."/>
            <person name="Mendez-Liter J.A."/>
            <person name="Nieto-Dominguez M."/>
            <person name="Alonso L."/>
            <person name="Gil-Munoz J."/>
            <person name="Barriuso J."/>
            <person name="Prieto A."/>
            <person name="Martinez M.J."/>
        </authorList>
    </citation>
    <scope>NUCLEOTIDE SEQUENCE [LARGE SCALE GENOMIC DNA]</scope>
    <source>
        <strain evidence="8 9">CIB</strain>
    </source>
</reference>
<evidence type="ECO:0000256" key="6">
    <source>
        <dbReference type="SAM" id="Phobius"/>
    </source>
</evidence>
<dbReference type="InterPro" id="IPR020846">
    <property type="entry name" value="MFS_dom"/>
</dbReference>
<dbReference type="EMBL" id="MIKG01000012">
    <property type="protein sequence ID" value="RAO70365.1"/>
    <property type="molecule type" value="Genomic_DNA"/>
</dbReference>
<dbReference type="Gene3D" id="1.20.1250.20">
    <property type="entry name" value="MFS general substrate transporter like domains"/>
    <property type="match status" value="2"/>
</dbReference>
<dbReference type="Proteomes" id="UP000249363">
    <property type="component" value="Unassembled WGS sequence"/>
</dbReference>
<dbReference type="GeneID" id="63795593"/>
<evidence type="ECO:0000256" key="2">
    <source>
        <dbReference type="ARBA" id="ARBA00022448"/>
    </source>
</evidence>
<comment type="caution">
    <text evidence="8">The sequence shown here is derived from an EMBL/GenBank/DDBJ whole genome shotgun (WGS) entry which is preliminary data.</text>
</comment>
<dbReference type="PANTHER" id="PTHR43791">
    <property type="entry name" value="PERMEASE-RELATED"/>
    <property type="match status" value="1"/>
</dbReference>
<dbReference type="OrthoDB" id="4218251at2759"/>
<feature type="transmembrane region" description="Helical" evidence="6">
    <location>
        <begin position="119"/>
        <end position="139"/>
    </location>
</feature>
<dbReference type="FunFam" id="1.20.1250.20:FF:000013">
    <property type="entry name" value="MFS general substrate transporter"/>
    <property type="match status" value="1"/>
</dbReference>
<feature type="transmembrane region" description="Helical" evidence="6">
    <location>
        <begin position="412"/>
        <end position="429"/>
    </location>
</feature>
<dbReference type="InterPro" id="IPR011701">
    <property type="entry name" value="MFS"/>
</dbReference>
<dbReference type="FunFam" id="1.20.1250.20:FF:000057">
    <property type="entry name" value="MFS general substrate transporter"/>
    <property type="match status" value="1"/>
</dbReference>
<evidence type="ECO:0000313" key="8">
    <source>
        <dbReference type="EMBL" id="RAO70365.1"/>
    </source>
</evidence>
<evidence type="ECO:0000256" key="5">
    <source>
        <dbReference type="ARBA" id="ARBA00023136"/>
    </source>
</evidence>
<protein>
    <recommendedName>
        <fullName evidence="7">Major facilitator superfamily (MFS) profile domain-containing protein</fullName>
    </recommendedName>
</protein>
<keyword evidence="3 6" id="KW-0812">Transmembrane</keyword>
<evidence type="ECO:0000256" key="3">
    <source>
        <dbReference type="ARBA" id="ARBA00022692"/>
    </source>
</evidence>
<proteinExistence type="predicted"/>
<dbReference type="SUPFAM" id="SSF103473">
    <property type="entry name" value="MFS general substrate transporter"/>
    <property type="match status" value="1"/>
</dbReference>
<gene>
    <name evidence="8" type="ORF">BHQ10_006377</name>
</gene>
<dbReference type="AlphaFoldDB" id="A0A364L3H6"/>
<feature type="transmembrane region" description="Helical" evidence="6">
    <location>
        <begin position="379"/>
        <end position="400"/>
    </location>
</feature>
<dbReference type="Pfam" id="PF07690">
    <property type="entry name" value="MFS_1"/>
    <property type="match status" value="1"/>
</dbReference>
<accession>A0A364L3H6</accession>
<dbReference type="InterPro" id="IPR036259">
    <property type="entry name" value="MFS_trans_sf"/>
</dbReference>